<organism evidence="1 2">
    <name type="scientific">Arctium lappa</name>
    <name type="common">Greater burdock</name>
    <name type="synonym">Lappa major</name>
    <dbReference type="NCBI Taxonomy" id="4217"/>
    <lineage>
        <taxon>Eukaryota</taxon>
        <taxon>Viridiplantae</taxon>
        <taxon>Streptophyta</taxon>
        <taxon>Embryophyta</taxon>
        <taxon>Tracheophyta</taxon>
        <taxon>Spermatophyta</taxon>
        <taxon>Magnoliopsida</taxon>
        <taxon>eudicotyledons</taxon>
        <taxon>Gunneridae</taxon>
        <taxon>Pentapetalae</taxon>
        <taxon>asterids</taxon>
        <taxon>campanulids</taxon>
        <taxon>Asterales</taxon>
        <taxon>Asteraceae</taxon>
        <taxon>Carduoideae</taxon>
        <taxon>Cardueae</taxon>
        <taxon>Arctiinae</taxon>
        <taxon>Arctium</taxon>
    </lineage>
</organism>
<keyword evidence="2" id="KW-1185">Reference proteome</keyword>
<proteinExistence type="predicted"/>
<reference evidence="2" key="1">
    <citation type="journal article" date="2022" name="Mol. Ecol. Resour.">
        <title>The genomes of chicory, endive, great burdock and yacon provide insights into Asteraceae palaeo-polyploidization history and plant inulin production.</title>
        <authorList>
            <person name="Fan W."/>
            <person name="Wang S."/>
            <person name="Wang H."/>
            <person name="Wang A."/>
            <person name="Jiang F."/>
            <person name="Liu H."/>
            <person name="Zhao H."/>
            <person name="Xu D."/>
            <person name="Zhang Y."/>
        </authorList>
    </citation>
    <scope>NUCLEOTIDE SEQUENCE [LARGE SCALE GENOMIC DNA]</scope>
    <source>
        <strain evidence="2">cv. Niubang</strain>
    </source>
</reference>
<evidence type="ECO:0000313" key="1">
    <source>
        <dbReference type="EMBL" id="KAI3673247.1"/>
    </source>
</evidence>
<evidence type="ECO:0000313" key="2">
    <source>
        <dbReference type="Proteomes" id="UP001055879"/>
    </source>
</evidence>
<protein>
    <submittedName>
        <fullName evidence="1">Uncharacterized protein</fullName>
    </submittedName>
</protein>
<accession>A0ACB8XTT1</accession>
<sequence length="893" mass="98919">MGALAADFSWTREDEFKLKKAAENSLLAHVNAIKINSDKDNPVGLTLALKMRKGLPFAGVSMESLARGVVQFSKRFTIQELQDRWHAILYDPVVAAEASARMLEFEHSASAPISKSAPLDNVVAENISVSGKRKAESVRQLFYAMRKRMRDHPSNSLDLSFQNTTVNNNANGNEEHPPATDFVVGELVQDNQAAGFSTYEAVGHADFNLDLNQHTLHCEHQNCIGDNSYIELHDRGTLVAHTSQDNISLLENDALVEESDEFKEIYDLLEEEGTELPGIIDQPNIDKLNEYPVIQGEGNLHLPHPVGQAVWGTGDPCSSTSPSFHVKEEHQSMTRTSDFPGDVYSGAAKLENQMCGETTTAVTSANSYLMEISNTLFDLAMEDDLPLMDADGNVIDKSYIDGLSSLLLDSPKADARRDIIVSTMPVVDEFIDYAASCGQFGNKSQPQCGHQETKNLEGLLLPSASGMNSKSLNSVIICTLNTEDPDIPSNDDVFLLPLAPFPSPYVMQMDIFKPPPHPTSKPIKDSAVGWKRDFRVPKQIIPKENKYEQSQFSSPIIGSQLRSEILGDNRLKQDLSSSDDQHVVHGKSSLPCEDRSQVRPAIICRSDLFPASEKAAAIKSEQEMHHCNPVSTVLENKMGGSDIFPNPPQLNAVVGNHDMHANTTVQKEEILHAEIASIEDTNPILVVRHSSTEEEALPSLSDDDIPNFSDVEAMILDEDLSPDEQNLYANGIESSCHLQTLKYEHADARKMIIRWEQAAGALMKRDMTSRGAFAILQGWHMTYYVKKPEVLIGRATEDVHVDIDLGRDGHNSRVSRRQAIIHLDQEGSFHLKNLGKYSVFVNSVELATNQSVNLTSSCLIEIRGMPFLFETNEACIKQYVDSINKTDVEDKKR</sequence>
<gene>
    <name evidence="1" type="ORF">L6452_39364</name>
</gene>
<dbReference type="Proteomes" id="UP001055879">
    <property type="component" value="Linkage Group LG15"/>
</dbReference>
<reference evidence="1 2" key="2">
    <citation type="journal article" date="2022" name="Mol. Ecol. Resour.">
        <title>The genomes of chicory, endive, great burdock and yacon provide insights into Asteraceae paleo-polyploidization history and plant inulin production.</title>
        <authorList>
            <person name="Fan W."/>
            <person name="Wang S."/>
            <person name="Wang H."/>
            <person name="Wang A."/>
            <person name="Jiang F."/>
            <person name="Liu H."/>
            <person name="Zhao H."/>
            <person name="Xu D."/>
            <person name="Zhang Y."/>
        </authorList>
    </citation>
    <scope>NUCLEOTIDE SEQUENCE [LARGE SCALE GENOMIC DNA]</scope>
    <source>
        <strain evidence="2">cv. Niubang</strain>
    </source>
</reference>
<name>A0ACB8XTT1_ARCLA</name>
<dbReference type="EMBL" id="CM042061">
    <property type="protein sequence ID" value="KAI3673247.1"/>
    <property type="molecule type" value="Genomic_DNA"/>
</dbReference>
<comment type="caution">
    <text evidence="1">The sequence shown here is derived from an EMBL/GenBank/DDBJ whole genome shotgun (WGS) entry which is preliminary data.</text>
</comment>